<feature type="transmembrane region" description="Helical" evidence="10">
    <location>
        <begin position="239"/>
        <end position="258"/>
    </location>
</feature>
<evidence type="ECO:0000313" key="14">
    <source>
        <dbReference type="Proteomes" id="UP001178507"/>
    </source>
</evidence>
<evidence type="ECO:0000256" key="1">
    <source>
        <dbReference type="ARBA" id="ARBA00004141"/>
    </source>
</evidence>
<dbReference type="InterPro" id="IPR050173">
    <property type="entry name" value="ABC_transporter_C-like"/>
</dbReference>
<dbReference type="SUPFAM" id="SSF90123">
    <property type="entry name" value="ABC transporter transmembrane region"/>
    <property type="match status" value="2"/>
</dbReference>
<dbReference type="PANTHER" id="PTHR24223:SF415">
    <property type="entry name" value="FI20190P1"/>
    <property type="match status" value="1"/>
</dbReference>
<comment type="subcellular location">
    <subcellularLocation>
        <location evidence="1">Membrane</location>
        <topology evidence="1">Multi-pass membrane protein</topology>
    </subcellularLocation>
</comment>
<dbReference type="CDD" id="cd18579">
    <property type="entry name" value="ABC_6TM_ABCC_D1"/>
    <property type="match status" value="1"/>
</dbReference>
<keyword evidence="6" id="KW-0067">ATP-binding</keyword>
<evidence type="ECO:0000259" key="12">
    <source>
        <dbReference type="PROSITE" id="PS50929"/>
    </source>
</evidence>
<dbReference type="InterPro" id="IPR011527">
    <property type="entry name" value="ABC1_TM_dom"/>
</dbReference>
<keyword evidence="7 10" id="KW-1133">Transmembrane helix</keyword>
<reference evidence="13" key="1">
    <citation type="submission" date="2023-08" db="EMBL/GenBank/DDBJ databases">
        <authorList>
            <person name="Chen Y."/>
            <person name="Shah S."/>
            <person name="Dougan E. K."/>
            <person name="Thang M."/>
            <person name="Chan C."/>
        </authorList>
    </citation>
    <scope>NUCLEOTIDE SEQUENCE</scope>
</reference>
<evidence type="ECO:0000259" key="11">
    <source>
        <dbReference type="PROSITE" id="PS50893"/>
    </source>
</evidence>
<dbReference type="FunFam" id="3.40.50.300:FF:000973">
    <property type="entry name" value="Multidrug resistance-associated protein 4"/>
    <property type="match status" value="1"/>
</dbReference>
<dbReference type="Pfam" id="PF00664">
    <property type="entry name" value="ABC_membrane"/>
    <property type="match status" value="2"/>
</dbReference>
<protein>
    <submittedName>
        <fullName evidence="13">Uncharacterized protein</fullName>
    </submittedName>
</protein>
<dbReference type="CDD" id="cd18580">
    <property type="entry name" value="ABC_6TM_ABCC_D2"/>
    <property type="match status" value="1"/>
</dbReference>
<dbReference type="InterPro" id="IPR003439">
    <property type="entry name" value="ABC_transporter-like_ATP-bd"/>
</dbReference>
<keyword evidence="14" id="KW-1185">Reference proteome</keyword>
<evidence type="ECO:0000256" key="9">
    <source>
        <dbReference type="SAM" id="MobiDB-lite"/>
    </source>
</evidence>
<feature type="compositionally biased region" description="Basic and acidic residues" evidence="9">
    <location>
        <begin position="694"/>
        <end position="712"/>
    </location>
</feature>
<dbReference type="GO" id="GO:0140359">
    <property type="term" value="F:ABC-type transporter activity"/>
    <property type="evidence" value="ECO:0007669"/>
    <property type="project" value="InterPro"/>
</dbReference>
<dbReference type="Gene3D" id="1.20.1560.10">
    <property type="entry name" value="ABC transporter type 1, transmembrane domain"/>
    <property type="match status" value="2"/>
</dbReference>
<dbReference type="InterPro" id="IPR044746">
    <property type="entry name" value="ABCC_6TM_D1"/>
</dbReference>
<organism evidence="13 14">
    <name type="scientific">Effrenium voratum</name>
    <dbReference type="NCBI Taxonomy" id="2562239"/>
    <lineage>
        <taxon>Eukaryota</taxon>
        <taxon>Sar</taxon>
        <taxon>Alveolata</taxon>
        <taxon>Dinophyceae</taxon>
        <taxon>Suessiales</taxon>
        <taxon>Symbiodiniaceae</taxon>
        <taxon>Effrenium</taxon>
    </lineage>
</organism>
<feature type="transmembrane region" description="Helical" evidence="10">
    <location>
        <begin position="786"/>
        <end position="808"/>
    </location>
</feature>
<dbReference type="Pfam" id="PF00005">
    <property type="entry name" value="ABC_tran"/>
    <property type="match status" value="2"/>
</dbReference>
<evidence type="ECO:0000256" key="5">
    <source>
        <dbReference type="ARBA" id="ARBA00022741"/>
    </source>
</evidence>
<dbReference type="InterPro" id="IPR036640">
    <property type="entry name" value="ABC1_TM_sf"/>
</dbReference>
<dbReference type="GO" id="GO:0016020">
    <property type="term" value="C:membrane"/>
    <property type="evidence" value="ECO:0007669"/>
    <property type="project" value="UniProtKB-SubCell"/>
</dbReference>
<dbReference type="SMART" id="SM00382">
    <property type="entry name" value="AAA"/>
    <property type="match status" value="2"/>
</dbReference>
<feature type="domain" description="ABC transmembrane type-1" evidence="12">
    <location>
        <begin position="114"/>
        <end position="382"/>
    </location>
</feature>
<dbReference type="PROSITE" id="PS00211">
    <property type="entry name" value="ABC_TRANSPORTER_1"/>
    <property type="match status" value="2"/>
</dbReference>
<dbReference type="GO" id="GO:0005524">
    <property type="term" value="F:ATP binding"/>
    <property type="evidence" value="ECO:0007669"/>
    <property type="project" value="UniProtKB-KW"/>
</dbReference>
<dbReference type="InterPro" id="IPR027417">
    <property type="entry name" value="P-loop_NTPase"/>
</dbReference>
<keyword evidence="5" id="KW-0547">Nucleotide-binding</keyword>
<evidence type="ECO:0000256" key="2">
    <source>
        <dbReference type="ARBA" id="ARBA00022448"/>
    </source>
</evidence>
<keyword evidence="2" id="KW-0813">Transport</keyword>
<keyword evidence="4" id="KW-0677">Repeat</keyword>
<sequence>MDDTCSSEPWLSRGQDVQAPEDAASCLSRYTFWWGWPSIRAANQKGCLLQGDLPKLPRVDDPDYLFQRCAALWKTQRGDKAGLLRSICWRIQWRIFLYSLLHGWMFLFFMTVDPLMLRVLLDAVQNANSKQSISFVTQLCIVCALSISMLTRVTCMEICYFASCRVQNNVRSVLVHAIFRKSLWIPDHLLDIGRISNLMATDADKIGKWSGLLFSLSQWSWTIISLPMLVYFLHGLVGSSAFIGMAMIIVGAATSRWLGLCLQVHTRVVQECRDARATLMSEMVRGIRTVKLQVWEPIWLQRISEARAREMRAVVKVRIIQAFNSLIGSVLSVMVPVTIFAWYAIVIGKELDAATAFTTLGWISTLQWSVQSLPGIYNTVANLTPSLTRIDRFLTASISERTARPGSETEMEMAEMTVTSMSGAGAGGTGSWRQEPWLNTDGSYDAPHDTAGAAVEVQNAAFGYKSPDLVETRILQGVNLQVKAGSFVMIAGPVGSGKSTLLASLAGARPALSGLCRVRGLRAFVPQKPFLLNGSVKENILFGLPCDQERYESALQTAALPEDLKTLSRGDATMVGESGVQLSGGQKARVALARAIYSDADVICLDDVLSAVDAHTARFIWEKCFTQGFLKLKKTVILVSHQIQYLSRPEVNSVVILREGRIWLQGSWGELARSGDAFLNLVEEWEEMEEEDAGEKAESKESKEKPREHQRSVDSQVGLHECQSAVASVLGALEGRRINGSLIQSVRRSLAGEAELEADLVREGTISWTDFRVYLEAFGSSTVICIMLLLMVFSAVSQIASTLWLAAWTSNRDSDQEKNVLVYFFISVSTSLANCAQAILLTVCALAASRTIHQKMLQKILAAPMSFFDASPTGRVLNRFLQDLQNIDSFVPNSISDQIVKTLNIVTQLSLVYIEAPWVLCTLPVLAVPYSMIYKRMRIPNRDSRRLESAARSPVYTHFNDTLHGRETLRAFGAEARFERENLRHIGVMSQGLYGNQAVSKWAQALTTQWGCVLYCASAFVCVELARKGQMPAGHVGLVLLYSAQLQRGMMDYMMGAADVETKFVSVERVAEYVRLEGETEGASVVENWPKGEVKLEAVAMRYRLHRDLVLRGIDLHIPTKSKLAFCGRTGCGKSSLFSALNRLYPLAAGRVIIDGIDISTLPLRTLRANVRVVSQESFLISGSLRQNLTMGASAARAHPDDVLWHCLRIVGLEDKVRSLPNSLDFAVETAGQNFSVGERQLVTLARVLVPGEPCDFANWTPPKILLCDEATANIDVITDEKVHDVVLGLDATVMMICHRLQHISRFQQVVVLDAGKLVEHGSPDVLLDSSRTTPSHLARLCAAAGL</sequence>
<feature type="domain" description="ABC transmembrane type-1" evidence="12">
    <location>
        <begin position="786"/>
        <end position="1062"/>
    </location>
</feature>
<evidence type="ECO:0000256" key="4">
    <source>
        <dbReference type="ARBA" id="ARBA00022737"/>
    </source>
</evidence>
<evidence type="ECO:0000256" key="6">
    <source>
        <dbReference type="ARBA" id="ARBA00022840"/>
    </source>
</evidence>
<name>A0AA36J666_9DINO</name>
<feature type="transmembrane region" description="Helical" evidence="10">
    <location>
        <begin position="212"/>
        <end position="233"/>
    </location>
</feature>
<keyword evidence="3 10" id="KW-0812">Transmembrane</keyword>
<feature type="domain" description="ABC transporter" evidence="11">
    <location>
        <begin position="1094"/>
        <end position="1340"/>
    </location>
</feature>
<dbReference type="FunFam" id="3.40.50.300:FF:000163">
    <property type="entry name" value="Multidrug resistance-associated protein member 4"/>
    <property type="match status" value="1"/>
</dbReference>
<feature type="region of interest" description="Disordered" evidence="9">
    <location>
        <begin position="690"/>
        <end position="716"/>
    </location>
</feature>
<comment type="caution">
    <text evidence="13">The sequence shown here is derived from an EMBL/GenBank/DDBJ whole genome shotgun (WGS) entry which is preliminary data.</text>
</comment>
<dbReference type="PROSITE" id="PS50893">
    <property type="entry name" value="ABC_TRANSPORTER_2"/>
    <property type="match status" value="2"/>
</dbReference>
<proteinExistence type="predicted"/>
<evidence type="ECO:0000256" key="3">
    <source>
        <dbReference type="ARBA" id="ARBA00022692"/>
    </source>
</evidence>
<accession>A0AA36J666</accession>
<dbReference type="GO" id="GO:0016887">
    <property type="term" value="F:ATP hydrolysis activity"/>
    <property type="evidence" value="ECO:0007669"/>
    <property type="project" value="InterPro"/>
</dbReference>
<feature type="transmembrane region" description="Helical" evidence="10">
    <location>
        <begin position="132"/>
        <end position="151"/>
    </location>
</feature>
<dbReference type="FunFam" id="1.20.1560.10:FF:000013">
    <property type="entry name" value="ABC transporter C family member 2"/>
    <property type="match status" value="1"/>
</dbReference>
<feature type="transmembrane region" description="Helical" evidence="10">
    <location>
        <begin position="820"/>
        <end position="848"/>
    </location>
</feature>
<dbReference type="CDD" id="cd03250">
    <property type="entry name" value="ABCC_MRP_domain1"/>
    <property type="match status" value="1"/>
</dbReference>
<feature type="transmembrane region" description="Helical" evidence="10">
    <location>
        <begin position="319"/>
        <end position="345"/>
    </location>
</feature>
<dbReference type="InterPro" id="IPR017871">
    <property type="entry name" value="ABC_transporter-like_CS"/>
</dbReference>
<evidence type="ECO:0000256" key="7">
    <source>
        <dbReference type="ARBA" id="ARBA00022989"/>
    </source>
</evidence>
<dbReference type="SUPFAM" id="SSF52540">
    <property type="entry name" value="P-loop containing nucleoside triphosphate hydrolases"/>
    <property type="match status" value="2"/>
</dbReference>
<evidence type="ECO:0000256" key="8">
    <source>
        <dbReference type="ARBA" id="ARBA00023136"/>
    </source>
</evidence>
<keyword evidence="8 10" id="KW-0472">Membrane</keyword>
<dbReference type="Proteomes" id="UP001178507">
    <property type="component" value="Unassembled WGS sequence"/>
</dbReference>
<dbReference type="InterPro" id="IPR044726">
    <property type="entry name" value="ABCC_6TM_D2"/>
</dbReference>
<evidence type="ECO:0000256" key="10">
    <source>
        <dbReference type="SAM" id="Phobius"/>
    </source>
</evidence>
<dbReference type="PROSITE" id="PS50929">
    <property type="entry name" value="ABC_TM1F"/>
    <property type="match status" value="2"/>
</dbReference>
<dbReference type="InterPro" id="IPR003593">
    <property type="entry name" value="AAA+_ATPase"/>
</dbReference>
<evidence type="ECO:0000313" key="13">
    <source>
        <dbReference type="EMBL" id="CAJ1399941.1"/>
    </source>
</evidence>
<dbReference type="PANTHER" id="PTHR24223">
    <property type="entry name" value="ATP-BINDING CASSETTE SUB-FAMILY C"/>
    <property type="match status" value="1"/>
</dbReference>
<gene>
    <name evidence="13" type="ORF">EVOR1521_LOCUS23391</name>
</gene>
<dbReference type="EMBL" id="CAUJNA010003353">
    <property type="protein sequence ID" value="CAJ1399941.1"/>
    <property type="molecule type" value="Genomic_DNA"/>
</dbReference>
<feature type="transmembrane region" description="Helical" evidence="10">
    <location>
        <begin position="95"/>
        <end position="112"/>
    </location>
</feature>
<feature type="domain" description="ABC transporter" evidence="11">
    <location>
        <begin position="455"/>
        <end position="684"/>
    </location>
</feature>
<dbReference type="Gene3D" id="3.40.50.300">
    <property type="entry name" value="P-loop containing nucleotide triphosphate hydrolases"/>
    <property type="match status" value="2"/>
</dbReference>